<evidence type="ECO:0000256" key="3">
    <source>
        <dbReference type="PIRSR" id="PIRSR000239-1"/>
    </source>
</evidence>
<proteinExistence type="predicted"/>
<keyword evidence="2" id="KW-0676">Redox-active center</keyword>
<dbReference type="InterPro" id="IPR013766">
    <property type="entry name" value="Thioredoxin_domain"/>
</dbReference>
<dbReference type="PIRSF" id="PIRSF000239">
    <property type="entry name" value="AHPC"/>
    <property type="match status" value="1"/>
</dbReference>
<evidence type="ECO:0000256" key="1">
    <source>
        <dbReference type="ARBA" id="ARBA00023002"/>
    </source>
</evidence>
<dbReference type="InterPro" id="IPR036249">
    <property type="entry name" value="Thioredoxin-like_sf"/>
</dbReference>
<gene>
    <name evidence="5" type="ORF">SAMN04488065_0970</name>
</gene>
<evidence type="ECO:0000259" key="4">
    <source>
        <dbReference type="PROSITE" id="PS51352"/>
    </source>
</evidence>
<keyword evidence="1" id="KW-0560">Oxidoreductase</keyword>
<dbReference type="Gene3D" id="3.40.30.10">
    <property type="entry name" value="Glutaredoxin"/>
    <property type="match status" value="1"/>
</dbReference>
<dbReference type="STRING" id="555874.SAMN04488065_0970"/>
<dbReference type="Proteomes" id="UP000236755">
    <property type="component" value="Unassembled WGS sequence"/>
</dbReference>
<dbReference type="OrthoDB" id="6924at2157"/>
<feature type="active site" description="Cysteine sulfenic acid (-SOH) intermediate; for peroxidase activity" evidence="3">
    <location>
        <position position="47"/>
    </location>
</feature>
<dbReference type="RefSeq" id="WP_092632253.1">
    <property type="nucleotide sequence ID" value="NZ_FNQT01000001.1"/>
</dbReference>
<name>A0A1H3WM23_9EURY</name>
<dbReference type="PANTHER" id="PTHR43110">
    <property type="entry name" value="THIOL PEROXIDASE"/>
    <property type="match status" value="1"/>
</dbReference>
<dbReference type="EMBL" id="FNQT01000001">
    <property type="protein sequence ID" value="SDZ88010.1"/>
    <property type="molecule type" value="Genomic_DNA"/>
</dbReference>
<dbReference type="GO" id="GO:0016491">
    <property type="term" value="F:oxidoreductase activity"/>
    <property type="evidence" value="ECO:0007669"/>
    <property type="project" value="UniProtKB-KW"/>
</dbReference>
<dbReference type="Pfam" id="PF00578">
    <property type="entry name" value="AhpC-TSA"/>
    <property type="match status" value="1"/>
</dbReference>
<accession>A0A1H3WM23</accession>
<dbReference type="AlphaFoldDB" id="A0A1H3WM23"/>
<dbReference type="InterPro" id="IPR050455">
    <property type="entry name" value="Tpx_Peroxidase_subfamily"/>
</dbReference>
<dbReference type="GO" id="GO:0016209">
    <property type="term" value="F:antioxidant activity"/>
    <property type="evidence" value="ECO:0007669"/>
    <property type="project" value="InterPro"/>
</dbReference>
<sequence length="157" mass="17496">MLDTGDEAPDFTAPLANSDVETFTLSDHLEEAPIVLAFFPAAFTGTCTTEMCTFRDQLSNFEDVGATVYGISVDLPFTLNEFRRQNDLNFGLISDERRELIDAYDVETTFSPLDMRVAQRSVFVVDGNGTVTYVWRGSAKDEPDYDAVREAAAEARR</sequence>
<reference evidence="5 6" key="1">
    <citation type="submission" date="2016-10" db="EMBL/GenBank/DDBJ databases">
        <authorList>
            <person name="de Groot N.N."/>
        </authorList>
    </citation>
    <scope>NUCLEOTIDE SEQUENCE [LARGE SCALE GENOMIC DNA]</scope>
    <source>
        <strain evidence="5 6">CGMCC 1.8712</strain>
    </source>
</reference>
<keyword evidence="6" id="KW-1185">Reference proteome</keyword>
<evidence type="ECO:0000256" key="2">
    <source>
        <dbReference type="ARBA" id="ARBA00023284"/>
    </source>
</evidence>
<dbReference type="PROSITE" id="PS51352">
    <property type="entry name" value="THIOREDOXIN_2"/>
    <property type="match status" value="1"/>
</dbReference>
<dbReference type="InterPro" id="IPR024706">
    <property type="entry name" value="Peroxiredoxin_AhpC-typ"/>
</dbReference>
<organism evidence="5 6">
    <name type="scientific">Haloplanus vescus</name>
    <dbReference type="NCBI Taxonomy" id="555874"/>
    <lineage>
        <taxon>Archaea</taxon>
        <taxon>Methanobacteriati</taxon>
        <taxon>Methanobacteriota</taxon>
        <taxon>Stenosarchaea group</taxon>
        <taxon>Halobacteria</taxon>
        <taxon>Halobacteriales</taxon>
        <taxon>Haloferacaceae</taxon>
        <taxon>Haloplanus</taxon>
    </lineage>
</organism>
<feature type="domain" description="Thioredoxin" evidence="4">
    <location>
        <begin position="2"/>
        <end position="157"/>
    </location>
</feature>
<dbReference type="InterPro" id="IPR000866">
    <property type="entry name" value="AhpC/TSA"/>
</dbReference>
<dbReference type="SUPFAM" id="SSF52833">
    <property type="entry name" value="Thioredoxin-like"/>
    <property type="match status" value="1"/>
</dbReference>
<protein>
    <submittedName>
        <fullName evidence="5">Peroxiredoxin</fullName>
    </submittedName>
</protein>
<evidence type="ECO:0000313" key="5">
    <source>
        <dbReference type="EMBL" id="SDZ88010.1"/>
    </source>
</evidence>
<evidence type="ECO:0000313" key="6">
    <source>
        <dbReference type="Proteomes" id="UP000236755"/>
    </source>
</evidence>
<dbReference type="PANTHER" id="PTHR43110:SF1">
    <property type="entry name" value="THIOL PEROXIDASE"/>
    <property type="match status" value="1"/>
</dbReference>